<dbReference type="EMBL" id="JBEPMO010000005">
    <property type="protein sequence ID" value="MET3731676.1"/>
    <property type="molecule type" value="Genomic_DNA"/>
</dbReference>
<protein>
    <recommendedName>
        <fullName evidence="4">Right handed beta helix region</fullName>
    </recommendedName>
</protein>
<keyword evidence="1" id="KW-0732">Signal</keyword>
<gene>
    <name evidence="2" type="ORF">ABID46_001250</name>
</gene>
<evidence type="ECO:0000313" key="2">
    <source>
        <dbReference type="EMBL" id="MET3731676.1"/>
    </source>
</evidence>
<feature type="chain" id="PRO_5047536952" description="Right handed beta helix region" evidence="1">
    <location>
        <begin position="20"/>
        <end position="373"/>
    </location>
</feature>
<name>A0ABV2LSY2_9FLAO</name>
<dbReference type="RefSeq" id="WP_354508163.1">
    <property type="nucleotide sequence ID" value="NZ_JBEPMO010000005.1"/>
</dbReference>
<dbReference type="Proteomes" id="UP001549146">
    <property type="component" value="Unassembled WGS sequence"/>
</dbReference>
<feature type="signal peptide" evidence="1">
    <location>
        <begin position="1"/>
        <end position="19"/>
    </location>
</feature>
<accession>A0ABV2LSY2</accession>
<reference evidence="2 3" key="1">
    <citation type="submission" date="2024-06" db="EMBL/GenBank/DDBJ databases">
        <title>Genomic Encyclopedia of Type Strains, Phase IV (KMG-IV): sequencing the most valuable type-strain genomes for metagenomic binning, comparative biology and taxonomic classification.</title>
        <authorList>
            <person name="Goeker M."/>
        </authorList>
    </citation>
    <scope>NUCLEOTIDE SEQUENCE [LARGE SCALE GENOMIC DNA]</scope>
    <source>
        <strain evidence="2 3">DSM 29388</strain>
    </source>
</reference>
<evidence type="ECO:0000313" key="3">
    <source>
        <dbReference type="Proteomes" id="UP001549146"/>
    </source>
</evidence>
<sequence length="373" mass="40659">MKKLLILLFAGLYFMACTSTDDDGGMPEEQEEPVAYCDVIEVSGTINEPTVWEEGFVYVIDGSDLSVRSVLTIEPGAIIKIRNASIRIYEEGKILAEGTADKRIVFTSLADDRYCGDTNGDGNFTQAEKGDWIELDLHGTIASVFKYVDIFYAGQPSGGNSHAVFIDWAQSVSFTFDNCRIAHTFYQPGSSSYAFYGSSSMQDASVSKFTNNALYDNGRPIYFNTFYQLNPSNIFHNPENPTMTNSHNGIFLSIWGSDGNNGQSVNWDNTEVPYVSNSPSVTQVHSSASINIKPGVIVKFINPGSGIQSYLGNVSLDPTAILTSYKDDTHGGDTNGDGNITTPATGDWEGFRYTDGGTGSYWINGPNILYAAN</sequence>
<comment type="caution">
    <text evidence="2">The sequence shown here is derived from an EMBL/GenBank/DDBJ whole genome shotgun (WGS) entry which is preliminary data.</text>
</comment>
<organism evidence="2 3">
    <name type="scientific">Moheibacter stercoris</name>
    <dbReference type="NCBI Taxonomy" id="1628251"/>
    <lineage>
        <taxon>Bacteria</taxon>
        <taxon>Pseudomonadati</taxon>
        <taxon>Bacteroidota</taxon>
        <taxon>Flavobacteriia</taxon>
        <taxon>Flavobacteriales</taxon>
        <taxon>Weeksellaceae</taxon>
        <taxon>Moheibacter</taxon>
    </lineage>
</organism>
<proteinExistence type="predicted"/>
<evidence type="ECO:0008006" key="4">
    <source>
        <dbReference type="Google" id="ProtNLM"/>
    </source>
</evidence>
<evidence type="ECO:0000256" key="1">
    <source>
        <dbReference type="SAM" id="SignalP"/>
    </source>
</evidence>
<keyword evidence="3" id="KW-1185">Reference proteome</keyword>